<dbReference type="HAMAP" id="MF_00365">
    <property type="entry name" value="RecF"/>
    <property type="match status" value="1"/>
</dbReference>
<protein>
    <recommendedName>
        <fullName evidence="3 9">DNA replication and repair protein RecF</fullName>
    </recommendedName>
</protein>
<dbReference type="SUPFAM" id="SSF52540">
    <property type="entry name" value="P-loop containing nucleoside triphosphate hydrolases"/>
    <property type="match status" value="1"/>
</dbReference>
<evidence type="ECO:0000313" key="13">
    <source>
        <dbReference type="Proteomes" id="UP001319200"/>
    </source>
</evidence>
<dbReference type="GO" id="GO:0006302">
    <property type="term" value="P:double-strand break repair"/>
    <property type="evidence" value="ECO:0007669"/>
    <property type="project" value="TreeGrafter"/>
</dbReference>
<dbReference type="GO" id="GO:0005737">
    <property type="term" value="C:cytoplasm"/>
    <property type="evidence" value="ECO:0007669"/>
    <property type="project" value="UniProtKB-SubCell"/>
</dbReference>
<dbReference type="EMBL" id="JAHESF010000005">
    <property type="protein sequence ID" value="MBT1696506.1"/>
    <property type="molecule type" value="Genomic_DNA"/>
</dbReference>
<evidence type="ECO:0000259" key="11">
    <source>
        <dbReference type="SMART" id="SM00382"/>
    </source>
</evidence>
<dbReference type="AlphaFoldDB" id="A0AAP2DHR0"/>
<comment type="caution">
    <text evidence="12">The sequence shown here is derived from an EMBL/GenBank/DDBJ whole genome shotgun (WGS) entry which is preliminary data.</text>
</comment>
<dbReference type="GO" id="GO:0003697">
    <property type="term" value="F:single-stranded DNA binding"/>
    <property type="evidence" value="ECO:0007669"/>
    <property type="project" value="UniProtKB-UniRule"/>
</dbReference>
<evidence type="ECO:0000256" key="8">
    <source>
        <dbReference type="ARBA" id="ARBA00023125"/>
    </source>
</evidence>
<proteinExistence type="inferred from homology"/>
<keyword evidence="6 9" id="KW-0547">Nucleotide-binding</keyword>
<dbReference type="GO" id="GO:0000731">
    <property type="term" value="P:DNA synthesis involved in DNA repair"/>
    <property type="evidence" value="ECO:0007669"/>
    <property type="project" value="TreeGrafter"/>
</dbReference>
<dbReference type="PROSITE" id="PS00618">
    <property type="entry name" value="RECF_2"/>
    <property type="match status" value="1"/>
</dbReference>
<comment type="function">
    <text evidence="9 10">The RecF protein is involved in DNA metabolism; it is required for DNA replication and normal SOS inducibility. RecF binds preferentially to single-stranded, linear DNA. It also seems to bind ATP.</text>
</comment>
<comment type="subcellular location">
    <subcellularLocation>
        <location evidence="1 9 10">Cytoplasm</location>
    </subcellularLocation>
</comment>
<dbReference type="GO" id="GO:0009432">
    <property type="term" value="P:SOS response"/>
    <property type="evidence" value="ECO:0007669"/>
    <property type="project" value="UniProtKB-UniRule"/>
</dbReference>
<dbReference type="InterPro" id="IPR027417">
    <property type="entry name" value="P-loop_NTPase"/>
</dbReference>
<dbReference type="NCBIfam" id="TIGR00611">
    <property type="entry name" value="recf"/>
    <property type="match status" value="1"/>
</dbReference>
<dbReference type="InterPro" id="IPR042174">
    <property type="entry name" value="RecF_2"/>
</dbReference>
<dbReference type="SMART" id="SM00382">
    <property type="entry name" value="AAA"/>
    <property type="match status" value="1"/>
</dbReference>
<keyword evidence="4 9" id="KW-0963">Cytoplasm</keyword>
<dbReference type="InterPro" id="IPR001238">
    <property type="entry name" value="DNA-binding_RecF"/>
</dbReference>
<dbReference type="PANTHER" id="PTHR32182">
    <property type="entry name" value="DNA REPLICATION AND REPAIR PROTEIN RECF"/>
    <property type="match status" value="1"/>
</dbReference>
<keyword evidence="9 10" id="KW-0742">SOS response</keyword>
<dbReference type="Gene3D" id="1.20.1050.90">
    <property type="entry name" value="RecF/RecN/SMC, N-terminal domain"/>
    <property type="match status" value="1"/>
</dbReference>
<evidence type="ECO:0000256" key="4">
    <source>
        <dbReference type="ARBA" id="ARBA00022490"/>
    </source>
</evidence>
<evidence type="ECO:0000256" key="6">
    <source>
        <dbReference type="ARBA" id="ARBA00022741"/>
    </source>
</evidence>
<evidence type="ECO:0000256" key="2">
    <source>
        <dbReference type="ARBA" id="ARBA00008016"/>
    </source>
</evidence>
<dbReference type="InterPro" id="IPR018078">
    <property type="entry name" value="DNA-binding_RecF_CS"/>
</dbReference>
<reference evidence="12 13" key="1">
    <citation type="submission" date="2021-05" db="EMBL/GenBank/DDBJ databases">
        <title>A Polyphasic approach of four new species of the genus Ohtaekwangia: Ohtaekwangia histidinii sp. nov., Ohtaekwangia cretensis sp. nov., Ohtaekwangia indiensis sp. nov., Ohtaekwangia reichenbachii sp. nov. from diverse environment.</title>
        <authorList>
            <person name="Octaviana S."/>
        </authorList>
    </citation>
    <scope>NUCLEOTIDE SEQUENCE [LARGE SCALE GENOMIC DNA]</scope>
    <source>
        <strain evidence="12 13">PWU4</strain>
    </source>
</reference>
<dbReference type="GO" id="GO:0006260">
    <property type="term" value="P:DNA replication"/>
    <property type="evidence" value="ECO:0007669"/>
    <property type="project" value="UniProtKB-UniRule"/>
</dbReference>
<keyword evidence="5 9" id="KW-0235">DNA replication</keyword>
<evidence type="ECO:0000256" key="10">
    <source>
        <dbReference type="RuleBase" id="RU000578"/>
    </source>
</evidence>
<accession>A0AAP2DHR0</accession>
<keyword evidence="13" id="KW-1185">Reference proteome</keyword>
<evidence type="ECO:0000256" key="1">
    <source>
        <dbReference type="ARBA" id="ARBA00004496"/>
    </source>
</evidence>
<keyword evidence="8 9" id="KW-0238">DNA-binding</keyword>
<gene>
    <name evidence="9" type="primary">recF</name>
    <name evidence="12" type="ORF">KK083_06445</name>
</gene>
<comment type="similarity">
    <text evidence="2 9 10">Belongs to the RecF family.</text>
</comment>
<dbReference type="RefSeq" id="WP_254161790.1">
    <property type="nucleotide sequence ID" value="NZ_JAHESF010000005.1"/>
</dbReference>
<keyword evidence="9 10" id="KW-0234">DNA repair</keyword>
<sequence>MYLEKLQLINFKNYGEARLDFSSKINVLVGKNGSGKTNLLDAIHYLSLTRSAFTSSDNFSIRQGEDFFTVKGSFKRERDQRDITCSIQAGSKKTFREGVNDYQKLSEHIGKYPVVLIAPDDTELVKEGSEERRKFFDSIISQLDRVYLEALIRYNQALKQRNSLLKMFADTSSFDAIALESYDRVLVQAGTVLFDTRKRFIHEFLPVFRQFYQFIVADEQADLEYRTELLKTGFEAGLNANRQRDLYLQRTSFGVHRDDYQFTLGTGDLKRLGSQGQQKSFIIALKLAQFEIIKRDKGFKPILLLDDIFDKLDDFRIARLLELIRHDELGQLFITDARPDRTAALLRSVDVPATVFYVKNGTISESPEFS</sequence>
<dbReference type="Pfam" id="PF02463">
    <property type="entry name" value="SMC_N"/>
    <property type="match status" value="1"/>
</dbReference>
<keyword evidence="7 9" id="KW-0067">ATP-binding</keyword>
<evidence type="ECO:0000256" key="5">
    <source>
        <dbReference type="ARBA" id="ARBA00022705"/>
    </source>
</evidence>
<dbReference type="Proteomes" id="UP001319200">
    <property type="component" value="Unassembled WGS sequence"/>
</dbReference>
<evidence type="ECO:0000313" key="12">
    <source>
        <dbReference type="EMBL" id="MBT1696506.1"/>
    </source>
</evidence>
<dbReference type="GO" id="GO:0005524">
    <property type="term" value="F:ATP binding"/>
    <property type="evidence" value="ECO:0007669"/>
    <property type="project" value="UniProtKB-UniRule"/>
</dbReference>
<evidence type="ECO:0000256" key="9">
    <source>
        <dbReference type="HAMAP-Rule" id="MF_00365"/>
    </source>
</evidence>
<dbReference type="PROSITE" id="PS00617">
    <property type="entry name" value="RECF_1"/>
    <property type="match status" value="1"/>
</dbReference>
<feature type="domain" description="AAA+ ATPase" evidence="11">
    <location>
        <begin position="22"/>
        <end position="362"/>
    </location>
</feature>
<dbReference type="InterPro" id="IPR003395">
    <property type="entry name" value="RecF/RecN/SMC_N"/>
</dbReference>
<dbReference type="Gene3D" id="3.40.50.300">
    <property type="entry name" value="P-loop containing nucleotide triphosphate hydrolases"/>
    <property type="match status" value="1"/>
</dbReference>
<evidence type="ECO:0000256" key="7">
    <source>
        <dbReference type="ARBA" id="ARBA00022840"/>
    </source>
</evidence>
<name>A0AAP2DHR0_9BACT</name>
<keyword evidence="9 10" id="KW-0227">DNA damage</keyword>
<dbReference type="PANTHER" id="PTHR32182:SF0">
    <property type="entry name" value="DNA REPLICATION AND REPAIR PROTEIN RECF"/>
    <property type="match status" value="1"/>
</dbReference>
<dbReference type="InterPro" id="IPR003593">
    <property type="entry name" value="AAA+_ATPase"/>
</dbReference>
<evidence type="ECO:0000256" key="3">
    <source>
        <dbReference type="ARBA" id="ARBA00020170"/>
    </source>
</evidence>
<feature type="binding site" evidence="9">
    <location>
        <begin position="30"/>
        <end position="37"/>
    </location>
    <ligand>
        <name>ATP</name>
        <dbReference type="ChEBI" id="CHEBI:30616"/>
    </ligand>
</feature>
<organism evidence="12 13">
    <name type="scientific">Chryseosolibacter histidini</name>
    <dbReference type="NCBI Taxonomy" id="2782349"/>
    <lineage>
        <taxon>Bacteria</taxon>
        <taxon>Pseudomonadati</taxon>
        <taxon>Bacteroidota</taxon>
        <taxon>Cytophagia</taxon>
        <taxon>Cytophagales</taxon>
        <taxon>Chryseotaleaceae</taxon>
        <taxon>Chryseosolibacter</taxon>
    </lineage>
</organism>